<feature type="region of interest" description="Disordered" evidence="1">
    <location>
        <begin position="1"/>
        <end position="28"/>
    </location>
</feature>
<keyword evidence="2" id="KW-1133">Transmembrane helix</keyword>
<feature type="transmembrane region" description="Helical" evidence="2">
    <location>
        <begin position="34"/>
        <end position="56"/>
    </location>
</feature>
<dbReference type="VEuPathDB" id="FungiDB:ASPVEDRAFT_41736"/>
<evidence type="ECO:0000313" key="3">
    <source>
        <dbReference type="EMBL" id="OJJ02241.1"/>
    </source>
</evidence>
<feature type="compositionally biased region" description="Polar residues" evidence="1">
    <location>
        <begin position="14"/>
        <end position="28"/>
    </location>
</feature>
<name>A0A1L9PL60_ASPVE</name>
<evidence type="ECO:0000256" key="1">
    <source>
        <dbReference type="SAM" id="MobiDB-lite"/>
    </source>
</evidence>
<dbReference type="RefSeq" id="XP_040668003.1">
    <property type="nucleotide sequence ID" value="XM_040812412.1"/>
</dbReference>
<dbReference type="AlphaFoldDB" id="A0A1L9PL60"/>
<gene>
    <name evidence="3" type="ORF">ASPVEDRAFT_41736</name>
</gene>
<keyword evidence="4" id="KW-1185">Reference proteome</keyword>
<accession>A0A1L9PL60</accession>
<dbReference type="GeneID" id="63727923"/>
<dbReference type="Proteomes" id="UP000184073">
    <property type="component" value="Unassembled WGS sequence"/>
</dbReference>
<organism evidence="3 4">
    <name type="scientific">Aspergillus versicolor CBS 583.65</name>
    <dbReference type="NCBI Taxonomy" id="1036611"/>
    <lineage>
        <taxon>Eukaryota</taxon>
        <taxon>Fungi</taxon>
        <taxon>Dikarya</taxon>
        <taxon>Ascomycota</taxon>
        <taxon>Pezizomycotina</taxon>
        <taxon>Eurotiomycetes</taxon>
        <taxon>Eurotiomycetidae</taxon>
        <taxon>Eurotiales</taxon>
        <taxon>Aspergillaceae</taxon>
        <taxon>Aspergillus</taxon>
        <taxon>Aspergillus subgen. Nidulantes</taxon>
    </lineage>
</organism>
<keyword evidence="2" id="KW-0472">Membrane</keyword>
<evidence type="ECO:0000313" key="4">
    <source>
        <dbReference type="Proteomes" id="UP000184073"/>
    </source>
</evidence>
<proteinExistence type="predicted"/>
<protein>
    <submittedName>
        <fullName evidence="3">Uncharacterized protein</fullName>
    </submittedName>
</protein>
<keyword evidence="2" id="KW-0812">Transmembrane</keyword>
<sequence>MARTNISRAKKAGNNRNQRTNKSAKNNAWPPSSIVILILIILGLLYLAIGIHWLYFSKAARATYSPGSAA</sequence>
<evidence type="ECO:0000256" key="2">
    <source>
        <dbReference type="SAM" id="Phobius"/>
    </source>
</evidence>
<dbReference type="OrthoDB" id="10487253at2759"/>
<dbReference type="EMBL" id="KV878129">
    <property type="protein sequence ID" value="OJJ02241.1"/>
    <property type="molecule type" value="Genomic_DNA"/>
</dbReference>
<reference evidence="4" key="1">
    <citation type="journal article" date="2017" name="Genome Biol.">
        <title>Comparative genomics reveals high biological diversity and specific adaptations in the industrially and medically important fungal genus Aspergillus.</title>
        <authorList>
            <person name="de Vries R.P."/>
            <person name="Riley R."/>
            <person name="Wiebenga A."/>
            <person name="Aguilar-Osorio G."/>
            <person name="Amillis S."/>
            <person name="Uchima C.A."/>
            <person name="Anderluh G."/>
            <person name="Asadollahi M."/>
            <person name="Askin M."/>
            <person name="Barry K."/>
            <person name="Battaglia E."/>
            <person name="Bayram O."/>
            <person name="Benocci T."/>
            <person name="Braus-Stromeyer S.A."/>
            <person name="Caldana C."/>
            <person name="Canovas D."/>
            <person name="Cerqueira G.C."/>
            <person name="Chen F."/>
            <person name="Chen W."/>
            <person name="Choi C."/>
            <person name="Clum A."/>
            <person name="Dos Santos R.A."/>
            <person name="Damasio A.R."/>
            <person name="Diallinas G."/>
            <person name="Emri T."/>
            <person name="Fekete E."/>
            <person name="Flipphi M."/>
            <person name="Freyberg S."/>
            <person name="Gallo A."/>
            <person name="Gournas C."/>
            <person name="Habgood R."/>
            <person name="Hainaut M."/>
            <person name="Harispe M.L."/>
            <person name="Henrissat B."/>
            <person name="Hilden K.S."/>
            <person name="Hope R."/>
            <person name="Hossain A."/>
            <person name="Karabika E."/>
            <person name="Karaffa L."/>
            <person name="Karanyi Z."/>
            <person name="Krasevec N."/>
            <person name="Kuo A."/>
            <person name="Kusch H."/>
            <person name="LaButti K."/>
            <person name="Lagendijk E.L."/>
            <person name="Lapidus A."/>
            <person name="Levasseur A."/>
            <person name="Lindquist E."/>
            <person name="Lipzen A."/>
            <person name="Logrieco A.F."/>
            <person name="MacCabe A."/>
            <person name="Maekelae M.R."/>
            <person name="Malavazi I."/>
            <person name="Melin P."/>
            <person name="Meyer V."/>
            <person name="Mielnichuk N."/>
            <person name="Miskei M."/>
            <person name="Molnar A.P."/>
            <person name="Mule G."/>
            <person name="Ngan C.Y."/>
            <person name="Orejas M."/>
            <person name="Orosz E."/>
            <person name="Ouedraogo J.P."/>
            <person name="Overkamp K.M."/>
            <person name="Park H.-S."/>
            <person name="Perrone G."/>
            <person name="Piumi F."/>
            <person name="Punt P.J."/>
            <person name="Ram A.F."/>
            <person name="Ramon A."/>
            <person name="Rauscher S."/>
            <person name="Record E."/>
            <person name="Riano-Pachon D.M."/>
            <person name="Robert V."/>
            <person name="Roehrig J."/>
            <person name="Ruller R."/>
            <person name="Salamov A."/>
            <person name="Salih N.S."/>
            <person name="Samson R.A."/>
            <person name="Sandor E."/>
            <person name="Sanguinetti M."/>
            <person name="Schuetze T."/>
            <person name="Sepcic K."/>
            <person name="Shelest E."/>
            <person name="Sherlock G."/>
            <person name="Sophianopoulou V."/>
            <person name="Squina F.M."/>
            <person name="Sun H."/>
            <person name="Susca A."/>
            <person name="Todd R.B."/>
            <person name="Tsang A."/>
            <person name="Unkles S.E."/>
            <person name="van de Wiele N."/>
            <person name="van Rossen-Uffink D."/>
            <person name="Oliveira J.V."/>
            <person name="Vesth T.C."/>
            <person name="Visser J."/>
            <person name="Yu J.-H."/>
            <person name="Zhou M."/>
            <person name="Andersen M.R."/>
            <person name="Archer D.B."/>
            <person name="Baker S.E."/>
            <person name="Benoit I."/>
            <person name="Brakhage A.A."/>
            <person name="Braus G.H."/>
            <person name="Fischer R."/>
            <person name="Frisvad J.C."/>
            <person name="Goldman G.H."/>
            <person name="Houbraken J."/>
            <person name="Oakley B."/>
            <person name="Pocsi I."/>
            <person name="Scazzocchio C."/>
            <person name="Seiboth B."/>
            <person name="vanKuyk P.A."/>
            <person name="Wortman J."/>
            <person name="Dyer P.S."/>
            <person name="Grigoriev I.V."/>
        </authorList>
    </citation>
    <scope>NUCLEOTIDE SEQUENCE [LARGE SCALE GENOMIC DNA]</scope>
    <source>
        <strain evidence="4">CBS 583.65</strain>
    </source>
</reference>